<name>A0A2A7N443_MYCAG</name>
<reference evidence="2 3" key="1">
    <citation type="submission" date="2017-10" db="EMBL/GenBank/DDBJ databases">
        <title>The new phylogeny of genus Mycobacterium.</title>
        <authorList>
            <person name="Tortoli E."/>
            <person name="Trovato A."/>
            <person name="Cirillo D.M."/>
        </authorList>
    </citation>
    <scope>NUCLEOTIDE SEQUENCE [LARGE SCALE GENOMIC DNA]</scope>
    <source>
        <strain evidence="2 3">CCUG37673</strain>
    </source>
</reference>
<dbReference type="RefSeq" id="WP_097940600.1">
    <property type="nucleotide sequence ID" value="NZ_BLKS01000001.1"/>
</dbReference>
<reference evidence="1" key="3">
    <citation type="submission" date="2020-02" db="EMBL/GenBank/DDBJ databases">
        <authorList>
            <person name="Matsumoto Y."/>
            <person name="Motooka D."/>
            <person name="Nakamura S."/>
        </authorList>
    </citation>
    <scope>NUCLEOTIDE SEQUENCE</scope>
    <source>
        <strain evidence="1">JCM 6377</strain>
    </source>
</reference>
<evidence type="ECO:0000313" key="3">
    <source>
        <dbReference type="Proteomes" id="UP000220914"/>
    </source>
</evidence>
<accession>A0A2A7N443</accession>
<dbReference type="InterPro" id="IPR019587">
    <property type="entry name" value="Polyketide_cyclase/dehydratase"/>
</dbReference>
<dbReference type="Pfam" id="PF10604">
    <property type="entry name" value="Polyketide_cyc2"/>
    <property type="match status" value="1"/>
</dbReference>
<dbReference type="EMBL" id="PDCP01000021">
    <property type="protein sequence ID" value="PEG38198.1"/>
    <property type="molecule type" value="Genomic_DNA"/>
</dbReference>
<protein>
    <submittedName>
        <fullName evidence="2">MxaD family protein</fullName>
    </submittedName>
    <submittedName>
        <fullName evidence="1">Polyketide cyclase</fullName>
    </submittedName>
</protein>
<proteinExistence type="predicted"/>
<evidence type="ECO:0000313" key="4">
    <source>
        <dbReference type="Proteomes" id="UP000465302"/>
    </source>
</evidence>
<dbReference type="Proteomes" id="UP000220914">
    <property type="component" value="Unassembled WGS sequence"/>
</dbReference>
<reference evidence="1 4" key="2">
    <citation type="journal article" date="2019" name="Emerg. Microbes Infect.">
        <title>Comprehensive subspecies identification of 175 nontuberculous mycobacteria species based on 7547 genomic profiles.</title>
        <authorList>
            <person name="Matsumoto Y."/>
            <person name="Kinjo T."/>
            <person name="Motooka D."/>
            <person name="Nabeya D."/>
            <person name="Jung N."/>
            <person name="Uechi K."/>
            <person name="Horii T."/>
            <person name="Iida T."/>
            <person name="Fujita J."/>
            <person name="Nakamura S."/>
        </authorList>
    </citation>
    <scope>NUCLEOTIDE SEQUENCE [LARGE SCALE GENOMIC DNA]</scope>
    <source>
        <strain evidence="1 4">JCM 6377</strain>
    </source>
</reference>
<dbReference type="AlphaFoldDB" id="A0A2A7N443"/>
<dbReference type="Proteomes" id="UP000465302">
    <property type="component" value="Unassembled WGS sequence"/>
</dbReference>
<dbReference type="OrthoDB" id="581838at2"/>
<dbReference type="EMBL" id="BLKS01000001">
    <property type="protein sequence ID" value="GFG49336.1"/>
    <property type="molecule type" value="Genomic_DNA"/>
</dbReference>
<organism evidence="2 3">
    <name type="scientific">Mycolicibacterium agri</name>
    <name type="common">Mycobacterium agri</name>
    <dbReference type="NCBI Taxonomy" id="36811"/>
    <lineage>
        <taxon>Bacteria</taxon>
        <taxon>Bacillati</taxon>
        <taxon>Actinomycetota</taxon>
        <taxon>Actinomycetes</taxon>
        <taxon>Mycobacteriales</taxon>
        <taxon>Mycobacteriaceae</taxon>
        <taxon>Mycolicibacterium</taxon>
    </lineage>
</organism>
<sequence length="168" mass="18909">MAMKPCERVGLDFIDTAPYRFVSTVDLAITPKQLWEVLDDAESWPHWATVITKVTWTSPQPHGVGTSRVVNMRGGIVGDEEYLAWEPYSHLAFRFNEASTGSIAAFAEDYRIEPTANGCHLTWVMAMKPNGTAARLGMSLGRPAMGWMFGKFLYNLRDYARRRYPATA</sequence>
<dbReference type="Gene3D" id="3.30.530.20">
    <property type="match status" value="1"/>
</dbReference>
<dbReference type="CDD" id="cd07821">
    <property type="entry name" value="PYR_PYL_RCAR_like"/>
    <property type="match status" value="1"/>
</dbReference>
<dbReference type="SUPFAM" id="SSF55961">
    <property type="entry name" value="Bet v1-like"/>
    <property type="match status" value="1"/>
</dbReference>
<gene>
    <name evidence="2" type="ORF">CQY20_13510</name>
    <name evidence="1" type="ORF">MAGR_07770</name>
</gene>
<dbReference type="InterPro" id="IPR023393">
    <property type="entry name" value="START-like_dom_sf"/>
</dbReference>
<keyword evidence="3" id="KW-1185">Reference proteome</keyword>
<evidence type="ECO:0000313" key="1">
    <source>
        <dbReference type="EMBL" id="GFG49336.1"/>
    </source>
</evidence>
<comment type="caution">
    <text evidence="2">The sequence shown here is derived from an EMBL/GenBank/DDBJ whole genome shotgun (WGS) entry which is preliminary data.</text>
</comment>
<evidence type="ECO:0000313" key="2">
    <source>
        <dbReference type="EMBL" id="PEG38198.1"/>
    </source>
</evidence>